<feature type="domain" description="PPM-type phosphatase" evidence="2">
    <location>
        <begin position="185"/>
        <end position="400"/>
    </location>
</feature>
<protein>
    <submittedName>
        <fullName evidence="3">Serine/threonine-protein phosphatase</fullName>
    </submittedName>
</protein>
<accession>A0A3G2JQ64</accession>
<dbReference type="InterPro" id="IPR036457">
    <property type="entry name" value="PPM-type-like_dom_sf"/>
</dbReference>
<dbReference type="Pfam" id="PF07228">
    <property type="entry name" value="SpoIIE"/>
    <property type="match status" value="1"/>
</dbReference>
<dbReference type="InterPro" id="IPR052016">
    <property type="entry name" value="Bact_Sigma-Reg"/>
</dbReference>
<dbReference type="SUPFAM" id="SSF81606">
    <property type="entry name" value="PP2C-like"/>
    <property type="match status" value="1"/>
</dbReference>
<dbReference type="AlphaFoldDB" id="A0A3G2JQ64"/>
<organism evidence="3 4">
    <name type="scientific">Streptomyces dangxiongensis</name>
    <dbReference type="NCBI Taxonomy" id="1442032"/>
    <lineage>
        <taxon>Bacteria</taxon>
        <taxon>Bacillati</taxon>
        <taxon>Actinomycetota</taxon>
        <taxon>Actinomycetes</taxon>
        <taxon>Kitasatosporales</taxon>
        <taxon>Streptomycetaceae</taxon>
        <taxon>Streptomyces</taxon>
    </lineage>
</organism>
<dbReference type="OrthoDB" id="9151676at2"/>
<dbReference type="PANTHER" id="PTHR43156">
    <property type="entry name" value="STAGE II SPORULATION PROTEIN E-RELATED"/>
    <property type="match status" value="1"/>
</dbReference>
<proteinExistence type="predicted"/>
<dbReference type="KEGG" id="sdd:D9753_31865"/>
<reference evidence="3 4" key="1">
    <citation type="submission" date="2018-10" db="EMBL/GenBank/DDBJ databases">
        <title>The genome of Streptomyces dangxiongensis Z022.</title>
        <authorList>
            <person name="Zhang B."/>
        </authorList>
    </citation>
    <scope>NUCLEOTIDE SEQUENCE [LARGE SCALE GENOMIC DNA]</scope>
    <source>
        <strain evidence="3 4">Z022</strain>
    </source>
</reference>
<evidence type="ECO:0000313" key="4">
    <source>
        <dbReference type="Proteomes" id="UP000268329"/>
    </source>
</evidence>
<dbReference type="PANTHER" id="PTHR43156:SF2">
    <property type="entry name" value="STAGE II SPORULATION PROTEIN E"/>
    <property type="match status" value="1"/>
</dbReference>
<dbReference type="SMART" id="SM00331">
    <property type="entry name" value="PP2C_SIG"/>
    <property type="match status" value="1"/>
</dbReference>
<dbReference type="Gene3D" id="3.60.40.10">
    <property type="entry name" value="PPM-type phosphatase domain"/>
    <property type="match status" value="1"/>
</dbReference>
<evidence type="ECO:0000259" key="2">
    <source>
        <dbReference type="SMART" id="SM00331"/>
    </source>
</evidence>
<evidence type="ECO:0000313" key="3">
    <source>
        <dbReference type="EMBL" id="AYN43991.1"/>
    </source>
</evidence>
<dbReference type="EMBL" id="CP033073">
    <property type="protein sequence ID" value="AYN43991.1"/>
    <property type="molecule type" value="Genomic_DNA"/>
</dbReference>
<evidence type="ECO:0000256" key="1">
    <source>
        <dbReference type="ARBA" id="ARBA00022801"/>
    </source>
</evidence>
<dbReference type="InterPro" id="IPR001932">
    <property type="entry name" value="PPM-type_phosphatase-like_dom"/>
</dbReference>
<dbReference type="GO" id="GO:0016791">
    <property type="term" value="F:phosphatase activity"/>
    <property type="evidence" value="ECO:0007669"/>
    <property type="project" value="TreeGrafter"/>
</dbReference>
<keyword evidence="1" id="KW-0378">Hydrolase</keyword>
<name>A0A3G2JQ64_9ACTN</name>
<sequence>MCVSSSRTVRLAISEGGPPKVKTLLALERALQRAAPHQLLDTVRDLLARHWDATLVELLLADYGMTVLQPVTIPPYTGKPISAFTGELGRLFGSQDSTVREVAPGRVEALVPVTVRGDRLGVLRVTLPAEACDVEQLEVVAGVLGRELVLSERDTDLYLQARRTRRLTLAAELQWQLLPARAYARPEYELGAQLEPAYNIHGDNFDWCAEADYLTLTVTNGMGEGIDAALLTNLAVNALRNARRGGTALAGQAALTDQAIYAHYRGRMHVSTLLLRFELSTGRVEVVDAGSPQAWLLRDGTVSLVPFDAQLPLGMVDETPYDVQHMDVVRGDRLLFVSDGIYDAASAEGEKYGERALARALTDTRLLPAAQVPAAVLRALEDWRGTPAPADDAMVVCLDWQGAEAE</sequence>
<keyword evidence="4" id="KW-1185">Reference proteome</keyword>
<dbReference type="Proteomes" id="UP000268329">
    <property type="component" value="Chromosome"/>
</dbReference>
<gene>
    <name evidence="3" type="ORF">D9753_31865</name>
</gene>